<organism evidence="2 3">
    <name type="scientific">Thalassotalea castellviae</name>
    <dbReference type="NCBI Taxonomy" id="3075612"/>
    <lineage>
        <taxon>Bacteria</taxon>
        <taxon>Pseudomonadati</taxon>
        <taxon>Pseudomonadota</taxon>
        <taxon>Gammaproteobacteria</taxon>
        <taxon>Alteromonadales</taxon>
        <taxon>Colwelliaceae</taxon>
        <taxon>Thalassotalea</taxon>
    </lineage>
</organism>
<evidence type="ECO:0000256" key="1">
    <source>
        <dbReference type="ARBA" id="ARBA00006479"/>
    </source>
</evidence>
<comment type="caution">
    <text evidence="2">The sequence shown here is derived from an EMBL/GenBank/DDBJ whole genome shotgun (WGS) entry which is preliminary data.</text>
</comment>
<dbReference type="Gene3D" id="3.30.420.40">
    <property type="match status" value="2"/>
</dbReference>
<dbReference type="Pfam" id="PF00480">
    <property type="entry name" value="ROK"/>
    <property type="match status" value="1"/>
</dbReference>
<dbReference type="PANTHER" id="PTHR18964:SF149">
    <property type="entry name" value="BIFUNCTIONAL UDP-N-ACETYLGLUCOSAMINE 2-EPIMERASE_N-ACETYLMANNOSAMINE KINASE"/>
    <property type="match status" value="1"/>
</dbReference>
<evidence type="ECO:0000313" key="3">
    <source>
        <dbReference type="Proteomes" id="UP001266357"/>
    </source>
</evidence>
<dbReference type="InterPro" id="IPR000600">
    <property type="entry name" value="ROK"/>
</dbReference>
<dbReference type="RefSeq" id="WP_311581513.1">
    <property type="nucleotide sequence ID" value="NZ_JAVRIF010000005.1"/>
</dbReference>
<reference evidence="2 3" key="1">
    <citation type="submission" date="2023-09" db="EMBL/GenBank/DDBJ databases">
        <authorList>
            <person name="Rey-Velasco X."/>
        </authorList>
    </citation>
    <scope>NUCLEOTIDE SEQUENCE [LARGE SCALE GENOMIC DNA]</scope>
    <source>
        <strain evidence="2 3">W431</strain>
    </source>
</reference>
<dbReference type="PANTHER" id="PTHR18964">
    <property type="entry name" value="ROK (REPRESSOR, ORF, KINASE) FAMILY"/>
    <property type="match status" value="1"/>
</dbReference>
<dbReference type="SUPFAM" id="SSF53067">
    <property type="entry name" value="Actin-like ATPase domain"/>
    <property type="match status" value="1"/>
</dbReference>
<accession>A0ABU3A3D2</accession>
<dbReference type="EMBL" id="JAVRIF010000005">
    <property type="protein sequence ID" value="MDT0604067.1"/>
    <property type="molecule type" value="Genomic_DNA"/>
</dbReference>
<sequence length="283" mass="30481">MNSTSIVTLDIGGTTINAGRFQNGVIAESNVRSFAAHKNEASILAFIIFCIDSVKNDSTNAIAIGVPCILDIEQGVVFDAINIPAWQQYHLKAALSSHYQCDIYINNDVNCFVAGEHAFGGAQPYQDVVGICLGTGFGSGYILNQQLYAGQNCSAGEVGGIRYLNGTIDDYCSGKFFTEHYQMTGAELAKLAAQNESKALEAFEQFGAHLAQAISTILFVLNPQVIVIGGSVAQSYHLFIEALWRSLANFPYKRVTNNLTIIKSDLENAALLGAAQLYLTSKS</sequence>
<proteinExistence type="inferred from homology"/>
<keyword evidence="3" id="KW-1185">Reference proteome</keyword>
<dbReference type="Proteomes" id="UP001266357">
    <property type="component" value="Unassembled WGS sequence"/>
</dbReference>
<gene>
    <name evidence="2" type="ORF">RM573_10735</name>
</gene>
<dbReference type="InterPro" id="IPR043129">
    <property type="entry name" value="ATPase_NBD"/>
</dbReference>
<protein>
    <submittedName>
        <fullName evidence="2">ROK family protein</fullName>
    </submittedName>
</protein>
<name>A0ABU3A3D2_9GAMM</name>
<evidence type="ECO:0000313" key="2">
    <source>
        <dbReference type="EMBL" id="MDT0604067.1"/>
    </source>
</evidence>
<comment type="similarity">
    <text evidence="1">Belongs to the ROK (NagC/XylR) family.</text>
</comment>